<dbReference type="PANTHER" id="PTHR24020">
    <property type="entry name" value="COLLAGEN ALPHA"/>
    <property type="match status" value="1"/>
</dbReference>
<dbReference type="Gene3D" id="3.40.50.410">
    <property type="entry name" value="von Willebrand factor, type A domain"/>
    <property type="match status" value="2"/>
</dbReference>
<dbReference type="AlphaFoldDB" id="A0AA36EZQ1"/>
<proteinExistence type="predicted"/>
<dbReference type="Proteomes" id="UP001162480">
    <property type="component" value="Chromosome 3"/>
</dbReference>
<evidence type="ECO:0000313" key="7">
    <source>
        <dbReference type="EMBL" id="CAI9719092.1"/>
    </source>
</evidence>
<dbReference type="Pfam" id="PF00092">
    <property type="entry name" value="VWA"/>
    <property type="match status" value="2"/>
</dbReference>
<dbReference type="InterPro" id="IPR002035">
    <property type="entry name" value="VWF_A"/>
</dbReference>
<evidence type="ECO:0000256" key="3">
    <source>
        <dbReference type="ARBA" id="ARBA00022729"/>
    </source>
</evidence>
<dbReference type="EMBL" id="OX597816">
    <property type="protein sequence ID" value="CAI9719092.1"/>
    <property type="molecule type" value="Genomic_DNA"/>
</dbReference>
<dbReference type="InterPro" id="IPR036465">
    <property type="entry name" value="vWFA_dom_sf"/>
</dbReference>
<dbReference type="PANTHER" id="PTHR24020:SF20">
    <property type="entry name" value="PH DOMAIN-CONTAINING PROTEIN"/>
    <property type="match status" value="1"/>
</dbReference>
<comment type="subcellular location">
    <subcellularLocation>
        <location evidence="1">Secreted</location>
    </subcellularLocation>
</comment>
<dbReference type="SUPFAM" id="SSF53300">
    <property type="entry name" value="vWA-like"/>
    <property type="match status" value="2"/>
</dbReference>
<dbReference type="PROSITE" id="PS50234">
    <property type="entry name" value="VWFA"/>
    <property type="match status" value="2"/>
</dbReference>
<dbReference type="SMART" id="SM00327">
    <property type="entry name" value="VWA"/>
    <property type="match status" value="2"/>
</dbReference>
<evidence type="ECO:0000313" key="8">
    <source>
        <dbReference type="Proteomes" id="UP001162480"/>
    </source>
</evidence>
<feature type="domain" description="VWFA" evidence="6">
    <location>
        <begin position="189"/>
        <end position="368"/>
    </location>
</feature>
<dbReference type="PRINTS" id="PR00453">
    <property type="entry name" value="VWFADOMAIN"/>
</dbReference>
<sequence>MDLMFVLDESGSVKKENFNLMKRFVKNMTSSYAISDDGVHVGAITFAKYVHNEFDLDKYSDINGVNKGIDEISYGAGSATNTHKALKYLRTDSFTEKSGDRKHAPNVVVLISDGKSSDSKEAIKEAERLKSMGVEVYTIGVGNADEDELKKIASSPSSSHHFSVKSFEDLDNLKNILEQETCKVCGKADIAFALDYSKSVGSKHFKTAKSFVRDITTSFNIGPDGVRTGAISFGKYVSQNFKLNTYSTLDEVQTAVDKISYRGSYPTYTYKALSSLRQSMFSTKYGNRPGVPDIAIIMTDGIIREKSKAFLEAERLRNAGVTVYTIGVGDVERDELEEIASRPSSDHTFIVKDFDHLNDIKKSMLERICETIKSQTG</sequence>
<feature type="domain" description="VWFA" evidence="6">
    <location>
        <begin position="2"/>
        <end position="177"/>
    </location>
</feature>
<dbReference type="FunFam" id="3.40.50.410:FF:000004">
    <property type="entry name" value="collagen alpha-6(VI) chain"/>
    <property type="match status" value="2"/>
</dbReference>
<evidence type="ECO:0000256" key="4">
    <source>
        <dbReference type="ARBA" id="ARBA00022737"/>
    </source>
</evidence>
<keyword evidence="3" id="KW-0732">Signal</keyword>
<keyword evidence="5" id="KW-0325">Glycoprotein</keyword>
<accession>A0AA36EZQ1</accession>
<evidence type="ECO:0000259" key="6">
    <source>
        <dbReference type="PROSITE" id="PS50234"/>
    </source>
</evidence>
<protein>
    <recommendedName>
        <fullName evidence="6">VWFA domain-containing protein</fullName>
    </recommendedName>
</protein>
<keyword evidence="4" id="KW-0677">Repeat</keyword>
<dbReference type="InterPro" id="IPR050525">
    <property type="entry name" value="ECM_Assembly_Org"/>
</dbReference>
<dbReference type="GO" id="GO:0005576">
    <property type="term" value="C:extracellular region"/>
    <property type="evidence" value="ECO:0007669"/>
    <property type="project" value="UniProtKB-SubCell"/>
</dbReference>
<gene>
    <name evidence="7" type="ORF">OCTVUL_1B009419</name>
</gene>
<keyword evidence="8" id="KW-1185">Reference proteome</keyword>
<name>A0AA36EZQ1_OCTVU</name>
<evidence type="ECO:0000256" key="5">
    <source>
        <dbReference type="ARBA" id="ARBA00023180"/>
    </source>
</evidence>
<reference evidence="7" key="1">
    <citation type="submission" date="2023-08" db="EMBL/GenBank/DDBJ databases">
        <authorList>
            <person name="Alioto T."/>
            <person name="Alioto T."/>
            <person name="Gomez Garrido J."/>
        </authorList>
    </citation>
    <scope>NUCLEOTIDE SEQUENCE</scope>
</reference>
<dbReference type="CDD" id="cd01450">
    <property type="entry name" value="vWFA_subfamily_ECM"/>
    <property type="match status" value="2"/>
</dbReference>
<organism evidence="7 8">
    <name type="scientific">Octopus vulgaris</name>
    <name type="common">Common octopus</name>
    <dbReference type="NCBI Taxonomy" id="6645"/>
    <lineage>
        <taxon>Eukaryota</taxon>
        <taxon>Metazoa</taxon>
        <taxon>Spiralia</taxon>
        <taxon>Lophotrochozoa</taxon>
        <taxon>Mollusca</taxon>
        <taxon>Cephalopoda</taxon>
        <taxon>Coleoidea</taxon>
        <taxon>Octopodiformes</taxon>
        <taxon>Octopoda</taxon>
        <taxon>Incirrata</taxon>
        <taxon>Octopodidae</taxon>
        <taxon>Octopus</taxon>
    </lineage>
</organism>
<evidence type="ECO:0000256" key="2">
    <source>
        <dbReference type="ARBA" id="ARBA00022525"/>
    </source>
</evidence>
<evidence type="ECO:0000256" key="1">
    <source>
        <dbReference type="ARBA" id="ARBA00004613"/>
    </source>
</evidence>
<keyword evidence="2" id="KW-0964">Secreted</keyword>